<feature type="domain" description="HAMP" evidence="8">
    <location>
        <begin position="409"/>
        <end position="461"/>
    </location>
</feature>
<dbReference type="CDD" id="cd06225">
    <property type="entry name" value="HAMP"/>
    <property type="match status" value="1"/>
</dbReference>
<dbReference type="Pfam" id="PF00015">
    <property type="entry name" value="MCPsignal"/>
    <property type="match status" value="1"/>
</dbReference>
<evidence type="ECO:0000313" key="9">
    <source>
        <dbReference type="EMBL" id="ASJ73173.1"/>
    </source>
</evidence>
<evidence type="ECO:0000256" key="6">
    <source>
        <dbReference type="SAM" id="Phobius"/>
    </source>
</evidence>
<dbReference type="GO" id="GO:0007165">
    <property type="term" value="P:signal transduction"/>
    <property type="evidence" value="ECO:0007669"/>
    <property type="project" value="UniProtKB-KW"/>
</dbReference>
<dbReference type="SUPFAM" id="SSF158472">
    <property type="entry name" value="HAMP domain-like"/>
    <property type="match status" value="1"/>
</dbReference>
<comment type="similarity">
    <text evidence="3">Belongs to the methyl-accepting chemotaxis (MCP) protein family.</text>
</comment>
<dbReference type="InterPro" id="IPR004089">
    <property type="entry name" value="MCPsignal_dom"/>
</dbReference>
<dbReference type="InterPro" id="IPR003660">
    <property type="entry name" value="HAMP_dom"/>
</dbReference>
<dbReference type="InterPro" id="IPR004090">
    <property type="entry name" value="Chemotax_Me-accpt_rcpt"/>
</dbReference>
<dbReference type="Gene3D" id="3.30.450.20">
    <property type="entry name" value="PAS domain"/>
    <property type="match status" value="1"/>
</dbReference>
<keyword evidence="10" id="KW-1185">Reference proteome</keyword>
<dbReference type="KEGG" id="gai:IMCC3135_15455"/>
<feature type="transmembrane region" description="Helical" evidence="6">
    <location>
        <begin position="12"/>
        <end position="31"/>
    </location>
</feature>
<dbReference type="PANTHER" id="PTHR32089:SF112">
    <property type="entry name" value="LYSOZYME-LIKE PROTEIN-RELATED"/>
    <property type="match status" value="1"/>
</dbReference>
<dbReference type="RefSeq" id="WP_088918408.1">
    <property type="nucleotide sequence ID" value="NZ_CP018632.1"/>
</dbReference>
<dbReference type="PANTHER" id="PTHR32089">
    <property type="entry name" value="METHYL-ACCEPTING CHEMOTAXIS PROTEIN MCPB"/>
    <property type="match status" value="1"/>
</dbReference>
<dbReference type="Proteomes" id="UP000250079">
    <property type="component" value="Chromosome"/>
</dbReference>
<dbReference type="AlphaFoldDB" id="A0A2Z2NPH7"/>
<evidence type="ECO:0000259" key="7">
    <source>
        <dbReference type="PROSITE" id="PS50111"/>
    </source>
</evidence>
<gene>
    <name evidence="9" type="primary">pctA</name>
    <name evidence="9" type="ORF">IMCC3135_15455</name>
</gene>
<protein>
    <submittedName>
        <fullName evidence="9">Methyl-accepting chemotaxis protein PctA</fullName>
    </submittedName>
</protein>
<dbReference type="EMBL" id="CP018632">
    <property type="protein sequence ID" value="ASJ73173.1"/>
    <property type="molecule type" value="Genomic_DNA"/>
</dbReference>
<sequence>MLKHVPITLKALLAPLFSSLLIALVVFVFYASYQSAEERRAEDKLVRSINAELHELSVQVETTQALLGRFSSWIQTGNEIDEALGGVPGLVANLELSNQMLSALEAGVDGGSAELVVAIRTSFDEYKTVFLRTAEVIDSNPYISTNLLISSYPAFDEMKFRIVALEKYFIDYLKRMDEVATAAKQDSLNIVVAVSGFAFLASLLAGWLFGRAIAVPVRKLSRIIGCLANGEYDVRVTGTRNRDELGVMALAVERFKEQLQEKRRLEKASQLGVNNERIRHALSSANTNLIVTDEVGDAIFVNHSMKALLEGVTKHLPQITLRAGSLDYEHLNLGMLLNDMAPAELLALRQIKTFERQLGEFHLQQIISPVFDENNQHIGLVFEWVDMTQRKAKEAQIQEANARERMQAEQLRAGADDLLRVVAAALDGDLTKRVATGGNDAIGQIGSALDRFFTSLAGNIRQISVNAYDLNEFSGDFEALNQKMHGLARESAQQIDDVSAASADISNNVSTVSVAVTEMNVSIREIARNSEQASVVAGDAVEIAKSADKLMRRLSESSISIGAMIKVITSIAEQTNLLALNATIEAARAGDAGKGFAVVANEVKELAKETAKATDEIRSRINAIQQDSDGAVSAINEISEFIVNISNLQGQIATGIQEQKLATDGISQSAVETDTRTSGIIENIAKVSASSEHTLAETAHAQESALKLKNMAGSMHALVAKFNID</sequence>
<evidence type="ECO:0000259" key="8">
    <source>
        <dbReference type="PROSITE" id="PS50885"/>
    </source>
</evidence>
<keyword evidence="6" id="KW-0812">Transmembrane</keyword>
<keyword evidence="6" id="KW-0472">Membrane</keyword>
<dbReference type="SUPFAM" id="SSF58104">
    <property type="entry name" value="Methyl-accepting chemotaxis protein (MCP) signaling domain"/>
    <property type="match status" value="1"/>
</dbReference>
<dbReference type="PROSITE" id="PS50885">
    <property type="entry name" value="HAMP"/>
    <property type="match status" value="2"/>
</dbReference>
<organism evidence="9 10">
    <name type="scientific">Granulosicoccus antarcticus IMCC3135</name>
    <dbReference type="NCBI Taxonomy" id="1192854"/>
    <lineage>
        <taxon>Bacteria</taxon>
        <taxon>Pseudomonadati</taxon>
        <taxon>Pseudomonadota</taxon>
        <taxon>Gammaproteobacteria</taxon>
        <taxon>Chromatiales</taxon>
        <taxon>Granulosicoccaceae</taxon>
        <taxon>Granulosicoccus</taxon>
    </lineage>
</organism>
<evidence type="ECO:0000256" key="2">
    <source>
        <dbReference type="ARBA" id="ARBA00023224"/>
    </source>
</evidence>
<dbReference type="GO" id="GO:0006935">
    <property type="term" value="P:chemotaxis"/>
    <property type="evidence" value="ECO:0007669"/>
    <property type="project" value="InterPro"/>
</dbReference>
<dbReference type="Gene3D" id="6.10.340.10">
    <property type="match status" value="1"/>
</dbReference>
<feature type="transmembrane region" description="Helical" evidence="6">
    <location>
        <begin position="188"/>
        <end position="209"/>
    </location>
</feature>
<feature type="domain" description="HAMP" evidence="8">
    <location>
        <begin position="211"/>
        <end position="264"/>
    </location>
</feature>
<dbReference type="GO" id="GO:0004888">
    <property type="term" value="F:transmembrane signaling receptor activity"/>
    <property type="evidence" value="ECO:0007669"/>
    <property type="project" value="InterPro"/>
</dbReference>
<name>A0A2Z2NPH7_9GAMM</name>
<evidence type="ECO:0000256" key="3">
    <source>
        <dbReference type="ARBA" id="ARBA00029447"/>
    </source>
</evidence>
<comment type="subcellular location">
    <subcellularLocation>
        <location evidence="1">Membrane</location>
    </subcellularLocation>
</comment>
<evidence type="ECO:0000313" key="10">
    <source>
        <dbReference type="Proteomes" id="UP000250079"/>
    </source>
</evidence>
<dbReference type="GO" id="GO:0016020">
    <property type="term" value="C:membrane"/>
    <property type="evidence" value="ECO:0007669"/>
    <property type="project" value="UniProtKB-SubCell"/>
</dbReference>
<dbReference type="PRINTS" id="PR00260">
    <property type="entry name" value="CHEMTRNSDUCR"/>
</dbReference>
<dbReference type="SMART" id="SM00283">
    <property type="entry name" value="MA"/>
    <property type="match status" value="1"/>
</dbReference>
<feature type="domain" description="Methyl-accepting transducer" evidence="7">
    <location>
        <begin position="480"/>
        <end position="709"/>
    </location>
</feature>
<dbReference type="SMART" id="SM00304">
    <property type="entry name" value="HAMP"/>
    <property type="match status" value="2"/>
</dbReference>
<reference evidence="9 10" key="1">
    <citation type="submission" date="2016-12" db="EMBL/GenBank/DDBJ databases">
        <authorList>
            <person name="Song W.-J."/>
            <person name="Kurnit D.M."/>
        </authorList>
    </citation>
    <scope>NUCLEOTIDE SEQUENCE [LARGE SCALE GENOMIC DNA]</scope>
    <source>
        <strain evidence="9 10">IMCC3135</strain>
    </source>
</reference>
<evidence type="ECO:0000256" key="5">
    <source>
        <dbReference type="SAM" id="Coils"/>
    </source>
</evidence>
<dbReference type="OrthoDB" id="5751409at2"/>
<evidence type="ECO:0000256" key="1">
    <source>
        <dbReference type="ARBA" id="ARBA00004370"/>
    </source>
</evidence>
<keyword evidence="6" id="KW-1133">Transmembrane helix</keyword>
<proteinExistence type="inferred from homology"/>
<dbReference type="Pfam" id="PF00672">
    <property type="entry name" value="HAMP"/>
    <property type="match status" value="1"/>
</dbReference>
<dbReference type="Gene3D" id="1.10.287.950">
    <property type="entry name" value="Methyl-accepting chemotaxis protein"/>
    <property type="match status" value="1"/>
</dbReference>
<keyword evidence="2 4" id="KW-0807">Transducer</keyword>
<feature type="coiled-coil region" evidence="5">
    <location>
        <begin position="385"/>
        <end position="412"/>
    </location>
</feature>
<keyword evidence="5" id="KW-0175">Coiled coil</keyword>
<evidence type="ECO:0000256" key="4">
    <source>
        <dbReference type="PROSITE-ProRule" id="PRU00284"/>
    </source>
</evidence>
<accession>A0A2Z2NPH7</accession>
<dbReference type="PROSITE" id="PS50111">
    <property type="entry name" value="CHEMOTAXIS_TRANSDUC_2"/>
    <property type="match status" value="1"/>
</dbReference>